<gene>
    <name evidence="1" type="ORF">BYL167_LOCUS63819</name>
</gene>
<sequence>STPLPQISDIEHIFDSHDPNLELDDTEGKTFLKVLLNLVMYDYQPLARDGISITINDPGVNVDQEDKKDDKLYMKKFATLNFTEVKWDIAGPMINEESAFRYTSIFQILCRMMKLCVVEGSDGTLLHVKMNNIY</sequence>
<comment type="caution">
    <text evidence="1">The sequence shown here is derived from an EMBL/GenBank/DDBJ whole genome shotgun (WGS) entry which is preliminary data.</text>
</comment>
<dbReference type="EMBL" id="CAJOBH010237430">
    <property type="protein sequence ID" value="CAF5096428.1"/>
    <property type="molecule type" value="Genomic_DNA"/>
</dbReference>
<feature type="non-terminal residue" evidence="1">
    <location>
        <position position="1"/>
    </location>
</feature>
<name>A0A8S3F393_9BILA</name>
<organism evidence="1 2">
    <name type="scientific">Rotaria magnacalcarata</name>
    <dbReference type="NCBI Taxonomy" id="392030"/>
    <lineage>
        <taxon>Eukaryota</taxon>
        <taxon>Metazoa</taxon>
        <taxon>Spiralia</taxon>
        <taxon>Gnathifera</taxon>
        <taxon>Rotifera</taxon>
        <taxon>Eurotatoria</taxon>
        <taxon>Bdelloidea</taxon>
        <taxon>Philodinida</taxon>
        <taxon>Philodinidae</taxon>
        <taxon>Rotaria</taxon>
    </lineage>
</organism>
<dbReference type="Proteomes" id="UP000681967">
    <property type="component" value="Unassembled WGS sequence"/>
</dbReference>
<protein>
    <submittedName>
        <fullName evidence="1">Uncharacterized protein</fullName>
    </submittedName>
</protein>
<accession>A0A8S3F393</accession>
<reference evidence="1" key="1">
    <citation type="submission" date="2021-02" db="EMBL/GenBank/DDBJ databases">
        <authorList>
            <person name="Nowell W R."/>
        </authorList>
    </citation>
    <scope>NUCLEOTIDE SEQUENCE</scope>
</reference>
<evidence type="ECO:0000313" key="1">
    <source>
        <dbReference type="EMBL" id="CAF5096428.1"/>
    </source>
</evidence>
<proteinExistence type="predicted"/>
<evidence type="ECO:0000313" key="2">
    <source>
        <dbReference type="Proteomes" id="UP000681967"/>
    </source>
</evidence>
<dbReference type="AlphaFoldDB" id="A0A8S3F393"/>